<dbReference type="RefSeq" id="WP_366921562.1">
    <property type="nucleotide sequence ID" value="NZ_CP121694.1"/>
</dbReference>
<dbReference type="EMBL" id="CP121694">
    <property type="protein sequence ID" value="WRO22142.1"/>
    <property type="molecule type" value="Genomic_DNA"/>
</dbReference>
<proteinExistence type="predicted"/>
<dbReference type="KEGG" id="dbc:MFMK1_001967"/>
<gene>
    <name evidence="1" type="ORF">MFMK1_001967</name>
</gene>
<evidence type="ECO:0000313" key="1">
    <source>
        <dbReference type="EMBL" id="WRO22142.1"/>
    </source>
</evidence>
<reference evidence="1 2" key="1">
    <citation type="submission" date="2023-04" db="EMBL/GenBank/DDBJ databases">
        <authorList>
            <person name="Hsu D."/>
        </authorList>
    </citation>
    <scope>NUCLEOTIDE SEQUENCE [LARGE SCALE GENOMIC DNA]</scope>
    <source>
        <strain evidence="1 2">MK1</strain>
    </source>
</reference>
<accession>A0AAU0UP46</accession>
<organism evidence="1 2">
    <name type="scientific">Metallumcola ferriviriculae</name>
    <dbReference type="NCBI Taxonomy" id="3039180"/>
    <lineage>
        <taxon>Bacteria</taxon>
        <taxon>Bacillati</taxon>
        <taxon>Bacillota</taxon>
        <taxon>Clostridia</taxon>
        <taxon>Neomoorellales</taxon>
        <taxon>Desulfitibacteraceae</taxon>
        <taxon>Metallumcola</taxon>
    </lineage>
</organism>
<dbReference type="AlphaFoldDB" id="A0AAU0UP46"/>
<sequence length="97" mass="10864">MGARAYLLVNVMDGVKHREFIKILQELENTLEVDFVDPVVGDYDLVIMIEAPVTVQCVAQKIAEQPWVANLSVLKMTSLLERHKPIKSLSISVTEGQ</sequence>
<dbReference type="Gene3D" id="3.30.70.920">
    <property type="match status" value="1"/>
</dbReference>
<evidence type="ECO:0008006" key="3">
    <source>
        <dbReference type="Google" id="ProtNLM"/>
    </source>
</evidence>
<protein>
    <recommendedName>
        <fullName evidence="3">Transcription regulator AsnC/Lrp ligand binding domain-containing protein</fullName>
    </recommendedName>
</protein>
<evidence type="ECO:0000313" key="2">
    <source>
        <dbReference type="Proteomes" id="UP001329915"/>
    </source>
</evidence>
<keyword evidence="2" id="KW-1185">Reference proteome</keyword>
<name>A0AAU0UP46_9FIRM</name>
<dbReference type="Proteomes" id="UP001329915">
    <property type="component" value="Chromosome"/>
</dbReference>